<dbReference type="Proteomes" id="UP001549031">
    <property type="component" value="Unassembled WGS sequence"/>
</dbReference>
<dbReference type="InterPro" id="IPR007473">
    <property type="entry name" value="RlmJ"/>
</dbReference>
<dbReference type="EMBL" id="JBEPLJ010000007">
    <property type="protein sequence ID" value="MET3585950.1"/>
    <property type="molecule type" value="Genomic_DNA"/>
</dbReference>
<comment type="subunit">
    <text evidence="1">Monomer.</text>
</comment>
<feature type="binding site" evidence="1">
    <location>
        <position position="41"/>
    </location>
    <ligand>
        <name>S-adenosyl-L-methionine</name>
        <dbReference type="ChEBI" id="CHEBI:59789"/>
    </ligand>
</feature>
<dbReference type="Gene3D" id="3.40.50.150">
    <property type="entry name" value="Vaccinia Virus protein VP39"/>
    <property type="match status" value="1"/>
</dbReference>
<dbReference type="Pfam" id="PF04378">
    <property type="entry name" value="RsmJ"/>
    <property type="match status" value="1"/>
</dbReference>
<feature type="binding site" evidence="1">
    <location>
        <position position="102"/>
    </location>
    <ligand>
        <name>S-adenosyl-L-methionine</name>
        <dbReference type="ChEBI" id="CHEBI:59789"/>
    </ligand>
</feature>
<dbReference type="RefSeq" id="WP_247243929.1">
    <property type="nucleotide sequence ID" value="NZ_JALJRA010000007.1"/>
</dbReference>
<evidence type="ECO:0000313" key="2">
    <source>
        <dbReference type="EMBL" id="MET3585950.1"/>
    </source>
</evidence>
<feature type="binding site" evidence="1">
    <location>
        <position position="120"/>
    </location>
    <ligand>
        <name>S-adenosyl-L-methionine</name>
        <dbReference type="ChEBI" id="CHEBI:59789"/>
    </ligand>
</feature>
<keyword evidence="1 2" id="KW-0808">Transferase</keyword>
<dbReference type="PANTHER" id="PTHR37426">
    <property type="entry name" value="RIBOSOMAL RNA LARGE SUBUNIT METHYLTRANSFERASE J"/>
    <property type="match status" value="1"/>
</dbReference>
<feature type="binding site" evidence="1">
    <location>
        <position position="166"/>
    </location>
    <ligand>
        <name>S-adenosyl-L-methionine</name>
        <dbReference type="ChEBI" id="CHEBI:59789"/>
    </ligand>
</feature>
<proteinExistence type="inferred from homology"/>
<comment type="function">
    <text evidence="1">Specifically methylates the adenine in position 2030 of 23S rRNA.</text>
</comment>
<name>A0ABV2H5X8_9HYPH</name>
<keyword evidence="1 2" id="KW-0489">Methyltransferase</keyword>
<dbReference type="HAMAP" id="MF_00934">
    <property type="entry name" value="23SrRNA_methyltr_J"/>
    <property type="match status" value="1"/>
</dbReference>
<dbReference type="PANTHER" id="PTHR37426:SF1">
    <property type="entry name" value="RIBOSOMAL RNA LARGE SUBUNIT METHYLTRANSFERASE J"/>
    <property type="match status" value="1"/>
</dbReference>
<dbReference type="InterPro" id="IPR029063">
    <property type="entry name" value="SAM-dependent_MTases_sf"/>
</dbReference>
<gene>
    <name evidence="1" type="primary">rlmJ</name>
    <name evidence="2" type="ORF">ABID21_002065</name>
</gene>
<accession>A0ABV2H5X8</accession>
<dbReference type="EC" id="2.1.1.266" evidence="1"/>
<comment type="similarity">
    <text evidence="1">Belongs to the RlmJ family.</text>
</comment>
<feature type="active site" description="Proton acceptor" evidence="1">
    <location>
        <position position="166"/>
    </location>
</feature>
<evidence type="ECO:0000313" key="3">
    <source>
        <dbReference type="Proteomes" id="UP001549031"/>
    </source>
</evidence>
<sequence length="291" mass="32922">MNYRHIYHAGNFADVLKHAVLARLVVYMQKKDKAFRVLDTHAGIGLYDLSLEEAQKTGEWREGIGRLLEADLPPKAAELLAPYLSAIRELNPGSEIKFYPGSPKLARMLFRPQDRLSAMELHPDDYNRLARLFEGDYQARVTELDGWLALGAHLPPKEKRGIVLVDPPFEAPDEYERLVKGLAGAYRRFPGGTFCLWYPLKKGAPIKDFHKALQDLDIPKMLCIELTVVSDRETTGLNGSGLVVVNPPFTLKDEMHVLLPALKDVMAQDRFASQRAFWLRGEERDQDPSEA</sequence>
<keyword evidence="3" id="KW-1185">Reference proteome</keyword>
<keyword evidence="1" id="KW-0698">rRNA processing</keyword>
<organism evidence="2 3">
    <name type="scientific">Pseudorhizobium tarimense</name>
    <dbReference type="NCBI Taxonomy" id="1079109"/>
    <lineage>
        <taxon>Bacteria</taxon>
        <taxon>Pseudomonadati</taxon>
        <taxon>Pseudomonadota</taxon>
        <taxon>Alphaproteobacteria</taxon>
        <taxon>Hyphomicrobiales</taxon>
        <taxon>Rhizobiaceae</taxon>
        <taxon>Rhizobium/Agrobacterium group</taxon>
        <taxon>Pseudorhizobium</taxon>
    </lineage>
</organism>
<dbReference type="SUPFAM" id="SSF53335">
    <property type="entry name" value="S-adenosyl-L-methionine-dependent methyltransferases"/>
    <property type="match status" value="1"/>
</dbReference>
<feature type="binding site" evidence="1">
    <location>
        <begin position="145"/>
        <end position="146"/>
    </location>
    <ligand>
        <name>S-adenosyl-L-methionine</name>
        <dbReference type="ChEBI" id="CHEBI:59789"/>
    </ligand>
</feature>
<dbReference type="GO" id="GO:0036307">
    <property type="term" value="F:23S rRNA (adenine(2030)-N(6))-methyltransferase activity"/>
    <property type="evidence" value="ECO:0007669"/>
    <property type="project" value="UniProtKB-EC"/>
</dbReference>
<protein>
    <recommendedName>
        <fullName evidence="1">Ribosomal RNA large subunit methyltransferase J</fullName>
        <ecNumber evidence="1">2.1.1.266</ecNumber>
    </recommendedName>
    <alternativeName>
        <fullName evidence="1">23S rRNA (adenine(2030)-N6)-methyltransferase</fullName>
    </alternativeName>
    <alternativeName>
        <fullName evidence="1">23S rRNA m6A2030 methyltransferase</fullName>
    </alternativeName>
</protein>
<evidence type="ECO:0000256" key="1">
    <source>
        <dbReference type="HAMAP-Rule" id="MF_00934"/>
    </source>
</evidence>
<comment type="caution">
    <text evidence="2">The sequence shown here is derived from an EMBL/GenBank/DDBJ whole genome shotgun (WGS) entry which is preliminary data.</text>
</comment>
<reference evidence="2 3" key="1">
    <citation type="submission" date="2024-06" db="EMBL/GenBank/DDBJ databases">
        <title>Genomic Encyclopedia of Type Strains, Phase IV (KMG-IV): sequencing the most valuable type-strain genomes for metagenomic binning, comparative biology and taxonomic classification.</title>
        <authorList>
            <person name="Goeker M."/>
        </authorList>
    </citation>
    <scope>NUCLEOTIDE SEQUENCE [LARGE SCALE GENOMIC DNA]</scope>
    <source>
        <strain evidence="2 3">DSM 105042</strain>
    </source>
</reference>
<feature type="site" description="Interaction with substrate rRNA" evidence="1">
    <location>
        <position position="3"/>
    </location>
</feature>
<keyword evidence="1" id="KW-0949">S-adenosyl-L-methionine</keyword>
<keyword evidence="1" id="KW-0694">RNA-binding</keyword>
<comment type="catalytic activity">
    <reaction evidence="1">
        <text>adenosine(2030) in 23S rRNA + S-adenosyl-L-methionine = N(6)-methyladenosine(2030) in 23S rRNA + S-adenosyl-L-homocysteine + H(+)</text>
        <dbReference type="Rhea" id="RHEA:43736"/>
        <dbReference type="Rhea" id="RHEA-COMP:10668"/>
        <dbReference type="Rhea" id="RHEA-COMP:10669"/>
        <dbReference type="ChEBI" id="CHEBI:15378"/>
        <dbReference type="ChEBI" id="CHEBI:57856"/>
        <dbReference type="ChEBI" id="CHEBI:59789"/>
        <dbReference type="ChEBI" id="CHEBI:74411"/>
        <dbReference type="ChEBI" id="CHEBI:74449"/>
        <dbReference type="EC" id="2.1.1.266"/>
    </reaction>
</comment>
<feature type="binding site" evidence="1">
    <location>
        <position position="18"/>
    </location>
    <ligand>
        <name>S-adenosyl-L-methionine</name>
        <dbReference type="ChEBI" id="CHEBI:59789"/>
    </ligand>
</feature>